<feature type="compositionally biased region" description="Basic residues" evidence="6">
    <location>
        <begin position="272"/>
        <end position="287"/>
    </location>
</feature>
<feature type="compositionally biased region" description="Basic residues" evidence="6">
    <location>
        <begin position="218"/>
        <end position="231"/>
    </location>
</feature>
<protein>
    <recommendedName>
        <fullName evidence="7">C3H1-type domain-containing protein</fullName>
    </recommendedName>
</protein>
<feature type="domain" description="C3H1-type" evidence="7">
    <location>
        <begin position="374"/>
        <end position="397"/>
    </location>
</feature>
<dbReference type="InterPro" id="IPR045124">
    <property type="entry name" value="Su(sable)-like"/>
</dbReference>
<keyword evidence="3 5" id="KW-0863">Zinc-finger</keyword>
<keyword evidence="4 5" id="KW-0862">Zinc</keyword>
<keyword evidence="2" id="KW-0677">Repeat</keyword>
<dbReference type="PROSITE" id="PS50103">
    <property type="entry name" value="ZF_C3H1"/>
    <property type="match status" value="3"/>
</dbReference>
<feature type="compositionally biased region" description="Polar residues" evidence="6">
    <location>
        <begin position="1178"/>
        <end position="1194"/>
    </location>
</feature>
<dbReference type="GO" id="GO:0005634">
    <property type="term" value="C:nucleus"/>
    <property type="evidence" value="ECO:0007669"/>
    <property type="project" value="TreeGrafter"/>
</dbReference>
<dbReference type="EMBL" id="MNPL01006444">
    <property type="protein sequence ID" value="OQR75390.1"/>
    <property type="molecule type" value="Genomic_DNA"/>
</dbReference>
<gene>
    <name evidence="8" type="ORF">BIW11_08451</name>
</gene>
<feature type="region of interest" description="Disordered" evidence="6">
    <location>
        <begin position="658"/>
        <end position="711"/>
    </location>
</feature>
<reference evidence="8 9" key="1">
    <citation type="journal article" date="2017" name="Gigascience">
        <title>Draft genome of the honey bee ectoparasitic mite, Tropilaelaps mercedesae, is shaped by the parasitic life history.</title>
        <authorList>
            <person name="Dong X."/>
            <person name="Armstrong S.D."/>
            <person name="Xia D."/>
            <person name="Makepeace B.L."/>
            <person name="Darby A.C."/>
            <person name="Kadowaki T."/>
        </authorList>
    </citation>
    <scope>NUCLEOTIDE SEQUENCE [LARGE SCALE GENOMIC DNA]</scope>
    <source>
        <strain evidence="8">Wuxi-XJTLU</strain>
    </source>
</reference>
<name>A0A1V9XPF3_9ACAR</name>
<feature type="zinc finger region" description="C3H1-type" evidence="5">
    <location>
        <begin position="316"/>
        <end position="345"/>
    </location>
</feature>
<dbReference type="InterPro" id="IPR000571">
    <property type="entry name" value="Znf_CCCH"/>
</dbReference>
<keyword evidence="1 5" id="KW-0479">Metal-binding</keyword>
<feature type="region of interest" description="Disordered" evidence="6">
    <location>
        <begin position="425"/>
        <end position="630"/>
    </location>
</feature>
<feature type="compositionally biased region" description="Basic and acidic residues" evidence="6">
    <location>
        <begin position="495"/>
        <end position="526"/>
    </location>
</feature>
<feature type="zinc finger region" description="C3H1-type" evidence="5">
    <location>
        <begin position="347"/>
        <end position="373"/>
    </location>
</feature>
<accession>A0A1V9XPF3</accession>
<feature type="compositionally biased region" description="Low complexity" evidence="6">
    <location>
        <begin position="543"/>
        <end position="552"/>
    </location>
</feature>
<dbReference type="GO" id="GO:0008270">
    <property type="term" value="F:zinc ion binding"/>
    <property type="evidence" value="ECO:0007669"/>
    <property type="project" value="UniProtKB-KW"/>
</dbReference>
<evidence type="ECO:0000256" key="2">
    <source>
        <dbReference type="ARBA" id="ARBA00022737"/>
    </source>
</evidence>
<sequence>MRSVSDLPQAMRLIEPIATSPTFCSEFAKRPANMEEGLEPAGGAYLVQTSLNDLSSDEGPCDSEGAAPAGHEGHRNYRLSPPPSAESTECSSSKSSSSWDEAVSSSSSSYYETNSASSPESTDEEEGEIVSDEEATPQAIEPPVRSSPAGQRQTASTGGFAPPPPRGGPPAAESRPVEEKKPLSIGDIAERIQQQNAMLLASEMDRLHQQKHEEDRARKRHHKKDKRRRRAGSYSSEEGLHSPHRKHVGTLSPPERGFGGTKAPGQSALARLGRKRRHERKRSRSRSRSPPVQPTQRKKKQQQQQQQQHHQQAQEDSARPPCKYYQEGKCNKTPGEDCPYSHAVEQTKRAELCRFYVSGHCVKRNCPFMHEDFPCKFYHSGAPCFADKNCRYSHAPLTDDMRDVLMKYLDECKGLKREDLERLSRKAKEREVRHQDSKSGHREPLLELPPSLDQEDGPPECGPNSLGSGSAFTGGDVDLRISIPPGGVNPAHPAGDMDYRLPGGDRDSRLQLADQDERLDRLDKNRSPPRAAFYRDTIESPRTRPGSPGGRRTSFDTARDRSPNGARRRSSESSDSKRSDSRRLDDDQRRFEESTSKQTCIERPSDPRERLRALAGQPPSQLNKPGAPAENSIHMASMSKTQRDLLMRLQQRADNNSNLNAQLNQDSQGSSVEEGGRTPMADEDIGGGELSAGGRSADGCGAHPGDEDSDEDLTHVLKRLQQEPKRDMAPAAASSAGGIDLVKIISSIASSSSPNTQSFMDQPADYWKRVLSIAGVDPATGTPSSTSTAGGKPQPGIPSSPSLNFGAASAASAPAGKTDPRRRDPRQQPAGLQGSAMTPPRDNAVAMASLPIFPKLEVTAVIESRDGDAPYIFRQIDPAPAPVRYEQLVHLVEMNFRLKTDPRLVRHLEKLPRKEEIVDTPQSPPPQQQQMLQPGGNYMPPLVPPLVPPMVGLAATLGPMGNLPGGMVGNMSAVLGGPSPVGKTPLLPLPSLPPINLSPMQTLVQDPRSKADPRLSRDPRSQSSQGNNASGEPSRMVGASGLDPRAVMDPVGFQQRMPCSMGPINPAMGGAMPSMGDPRRACGFPGPRQQIDPRQAARAAAESRQFNGPPRQAPAGSQPGSVSGSATGPDQPMAGDLRQKADPRANRNDPRQKRDPRAKEQPPPAKDDQQPSPQQQSVEDTPSTRPKMTYSSPLSAYDDGAQENTYTRRTIGRIKKKNQSAKTASAQPPATPTPPVASTEDNGAAVDSEKLAPASLTEPPTSAEAAPADVGSAALPPPPSLLSHPVDPYAPSDDKPLSEMFKTKDPTASPFN</sequence>
<feature type="compositionally biased region" description="Polar residues" evidence="6">
    <location>
        <begin position="1118"/>
        <end position="1128"/>
    </location>
</feature>
<evidence type="ECO:0000256" key="3">
    <source>
        <dbReference type="ARBA" id="ARBA00022771"/>
    </source>
</evidence>
<feature type="compositionally biased region" description="Polar residues" evidence="6">
    <location>
        <begin position="658"/>
        <end position="671"/>
    </location>
</feature>
<dbReference type="InterPro" id="IPR036855">
    <property type="entry name" value="Znf_CCCH_sf"/>
</dbReference>
<feature type="compositionally biased region" description="Low complexity" evidence="6">
    <location>
        <begin position="1257"/>
        <end position="1274"/>
    </location>
</feature>
<feature type="compositionally biased region" description="Low complexity" evidence="6">
    <location>
        <begin position="778"/>
        <end position="791"/>
    </location>
</feature>
<feature type="compositionally biased region" description="Acidic residues" evidence="6">
    <location>
        <begin position="121"/>
        <end position="135"/>
    </location>
</feature>
<feature type="region of interest" description="Disordered" evidence="6">
    <location>
        <begin position="915"/>
        <end position="934"/>
    </location>
</feature>
<evidence type="ECO:0000256" key="5">
    <source>
        <dbReference type="PROSITE-ProRule" id="PRU00723"/>
    </source>
</evidence>
<feature type="compositionally biased region" description="Polar residues" evidence="6">
    <location>
        <begin position="148"/>
        <end position="157"/>
    </location>
</feature>
<dbReference type="PANTHER" id="PTHR13119:SF12">
    <property type="entry name" value="PROTEIN SUPPRESSOR OF SABLE"/>
    <property type="match status" value="1"/>
</dbReference>
<comment type="caution">
    <text evidence="8">The sequence shown here is derived from an EMBL/GenBank/DDBJ whole genome shotgun (WGS) entry which is preliminary data.</text>
</comment>
<feature type="compositionally biased region" description="Low complexity" evidence="6">
    <location>
        <begin position="302"/>
        <end position="311"/>
    </location>
</feature>
<feature type="region of interest" description="Disordered" evidence="6">
    <location>
        <begin position="777"/>
        <end position="841"/>
    </location>
</feature>
<evidence type="ECO:0000256" key="4">
    <source>
        <dbReference type="ARBA" id="ARBA00022833"/>
    </source>
</evidence>
<feature type="domain" description="C3H1-type" evidence="7">
    <location>
        <begin position="347"/>
        <end position="373"/>
    </location>
</feature>
<evidence type="ECO:0000259" key="7">
    <source>
        <dbReference type="PROSITE" id="PS50103"/>
    </source>
</evidence>
<feature type="compositionally biased region" description="Basic and acidic residues" evidence="6">
    <location>
        <begin position="603"/>
        <end position="612"/>
    </location>
</feature>
<evidence type="ECO:0000313" key="9">
    <source>
        <dbReference type="Proteomes" id="UP000192247"/>
    </source>
</evidence>
<feature type="compositionally biased region" description="Polar residues" evidence="6">
    <location>
        <begin position="1021"/>
        <end position="1031"/>
    </location>
</feature>
<feature type="domain" description="C3H1-type" evidence="7">
    <location>
        <begin position="316"/>
        <end position="345"/>
    </location>
</feature>
<keyword evidence="9" id="KW-1185">Reference proteome</keyword>
<feature type="compositionally biased region" description="Low complexity" evidence="6">
    <location>
        <begin position="85"/>
        <end position="119"/>
    </location>
</feature>
<feature type="compositionally biased region" description="Basic and acidic residues" evidence="6">
    <location>
        <begin position="553"/>
        <end position="562"/>
    </location>
</feature>
<evidence type="ECO:0000256" key="1">
    <source>
        <dbReference type="ARBA" id="ARBA00022723"/>
    </source>
</evidence>
<feature type="compositionally biased region" description="Basic and acidic residues" evidence="6">
    <location>
        <begin position="1137"/>
        <end position="1169"/>
    </location>
</feature>
<dbReference type="GO" id="GO:0045892">
    <property type="term" value="P:negative regulation of DNA-templated transcription"/>
    <property type="evidence" value="ECO:0007669"/>
    <property type="project" value="InterPro"/>
</dbReference>
<dbReference type="Gene3D" id="4.10.1000.10">
    <property type="entry name" value="Zinc finger, CCCH-type"/>
    <property type="match status" value="1"/>
</dbReference>
<feature type="compositionally biased region" description="Basic residues" evidence="6">
    <location>
        <begin position="1210"/>
        <end position="1219"/>
    </location>
</feature>
<feature type="region of interest" description="Disordered" evidence="6">
    <location>
        <begin position="992"/>
        <end position="1312"/>
    </location>
</feature>
<dbReference type="Proteomes" id="UP000192247">
    <property type="component" value="Unassembled WGS sequence"/>
</dbReference>
<proteinExistence type="predicted"/>
<feature type="compositionally biased region" description="Basic and acidic residues" evidence="6">
    <location>
        <begin position="569"/>
        <end position="595"/>
    </location>
</feature>
<feature type="zinc finger region" description="C3H1-type" evidence="5">
    <location>
        <begin position="374"/>
        <end position="397"/>
    </location>
</feature>
<feature type="region of interest" description="Disordered" evidence="6">
    <location>
        <begin position="49"/>
        <end position="321"/>
    </location>
</feature>
<dbReference type="STRING" id="418985.A0A1V9XPF3"/>
<organism evidence="8 9">
    <name type="scientific">Tropilaelaps mercedesae</name>
    <dbReference type="NCBI Taxonomy" id="418985"/>
    <lineage>
        <taxon>Eukaryota</taxon>
        <taxon>Metazoa</taxon>
        <taxon>Ecdysozoa</taxon>
        <taxon>Arthropoda</taxon>
        <taxon>Chelicerata</taxon>
        <taxon>Arachnida</taxon>
        <taxon>Acari</taxon>
        <taxon>Parasitiformes</taxon>
        <taxon>Mesostigmata</taxon>
        <taxon>Gamasina</taxon>
        <taxon>Dermanyssoidea</taxon>
        <taxon>Laelapidae</taxon>
        <taxon>Tropilaelaps</taxon>
    </lineage>
</organism>
<dbReference type="SMART" id="SM00356">
    <property type="entry name" value="ZnF_C3H1"/>
    <property type="match status" value="3"/>
</dbReference>
<feature type="compositionally biased region" description="Basic and acidic residues" evidence="6">
    <location>
        <begin position="1292"/>
        <end position="1305"/>
    </location>
</feature>
<feature type="compositionally biased region" description="Low complexity" evidence="6">
    <location>
        <begin position="1088"/>
        <end position="1105"/>
    </location>
</feature>
<dbReference type="PANTHER" id="PTHR13119">
    <property type="entry name" value="ZINC FINGER CCCH DOMAIN-CONTAINING PROTEI"/>
    <property type="match status" value="1"/>
</dbReference>
<dbReference type="InParanoid" id="A0A1V9XPF3"/>
<dbReference type="OrthoDB" id="411372at2759"/>
<dbReference type="SUPFAM" id="SSF90229">
    <property type="entry name" value="CCCH zinc finger"/>
    <property type="match status" value="1"/>
</dbReference>
<feature type="compositionally biased region" description="Basic and acidic residues" evidence="6">
    <location>
        <begin position="1007"/>
        <end position="1020"/>
    </location>
</feature>
<evidence type="ECO:0000256" key="6">
    <source>
        <dbReference type="SAM" id="MobiDB-lite"/>
    </source>
</evidence>
<evidence type="ECO:0000313" key="8">
    <source>
        <dbReference type="EMBL" id="OQR75390.1"/>
    </source>
</evidence>
<dbReference type="GO" id="GO:0003723">
    <property type="term" value="F:RNA binding"/>
    <property type="evidence" value="ECO:0007669"/>
    <property type="project" value="InterPro"/>
</dbReference>
<feature type="compositionally biased region" description="Basic and acidic residues" evidence="6">
    <location>
        <begin position="425"/>
        <end position="445"/>
    </location>
</feature>
<feature type="compositionally biased region" description="Basic and acidic residues" evidence="6">
    <location>
        <begin position="203"/>
        <end position="217"/>
    </location>
</feature>